<name>A0A9X7JI65_9ACTN</name>
<proteinExistence type="predicted"/>
<evidence type="ECO:0000313" key="3">
    <source>
        <dbReference type="Proteomes" id="UP000242427"/>
    </source>
</evidence>
<reference evidence="2 3" key="1">
    <citation type="submission" date="2018-03" db="EMBL/GenBank/DDBJ databases">
        <title>Chitinolytic properties of Streptosporangium nondiastaticum TBG75A20.</title>
        <authorList>
            <person name="Gayathri V."/>
            <person name="Shiburaj S."/>
        </authorList>
    </citation>
    <scope>NUCLEOTIDE SEQUENCE [LARGE SCALE GENOMIC DNA]</scope>
    <source>
        <strain evidence="2 3">TBG75A20</strain>
    </source>
</reference>
<evidence type="ECO:0000313" key="2">
    <source>
        <dbReference type="EMBL" id="PSJ23924.1"/>
    </source>
</evidence>
<keyword evidence="1" id="KW-0472">Membrane</keyword>
<comment type="caution">
    <text evidence="2">The sequence shown here is derived from an EMBL/GenBank/DDBJ whole genome shotgun (WGS) entry which is preliminary data.</text>
</comment>
<dbReference type="Proteomes" id="UP000242427">
    <property type="component" value="Unassembled WGS sequence"/>
</dbReference>
<keyword evidence="1" id="KW-0812">Transmembrane</keyword>
<gene>
    <name evidence="2" type="ORF">B7P34_36165</name>
</gene>
<dbReference type="EMBL" id="PXWG01000348">
    <property type="protein sequence ID" value="PSJ23924.1"/>
    <property type="molecule type" value="Genomic_DNA"/>
</dbReference>
<feature type="transmembrane region" description="Helical" evidence="1">
    <location>
        <begin position="64"/>
        <end position="87"/>
    </location>
</feature>
<accession>A0A9X7JI65</accession>
<keyword evidence="1" id="KW-1133">Transmembrane helix</keyword>
<organism evidence="2 3">
    <name type="scientific">Streptosporangium nondiastaticum</name>
    <dbReference type="NCBI Taxonomy" id="35764"/>
    <lineage>
        <taxon>Bacteria</taxon>
        <taxon>Bacillati</taxon>
        <taxon>Actinomycetota</taxon>
        <taxon>Actinomycetes</taxon>
        <taxon>Streptosporangiales</taxon>
        <taxon>Streptosporangiaceae</taxon>
        <taxon>Streptosporangium</taxon>
    </lineage>
</organism>
<evidence type="ECO:0000256" key="1">
    <source>
        <dbReference type="SAM" id="Phobius"/>
    </source>
</evidence>
<sequence length="88" mass="10073">MHVGENFSSWEERIDYQLAYAHDRIDIRRDIDHSLAARIGETQAAVDSVVRDLRRSQAQVHTRIAWMWVAIGSLTLAVLTLLIFGLVQ</sequence>
<protein>
    <submittedName>
        <fullName evidence="2">Uncharacterized protein</fullName>
    </submittedName>
</protein>
<dbReference type="AlphaFoldDB" id="A0A9X7JI65"/>
<keyword evidence="3" id="KW-1185">Reference proteome</keyword>